<name>A0A8J5CNR7_CHIOP</name>
<evidence type="ECO:0000256" key="2">
    <source>
        <dbReference type="ARBA" id="ARBA00022737"/>
    </source>
</evidence>
<feature type="domain" description="Teneurin NHL" evidence="4">
    <location>
        <begin position="34"/>
        <end position="225"/>
    </location>
</feature>
<dbReference type="OrthoDB" id="7913813at2759"/>
<dbReference type="InterPro" id="IPR051216">
    <property type="entry name" value="Teneurin"/>
</dbReference>
<dbReference type="GO" id="GO:0008045">
    <property type="term" value="P:motor neuron axon guidance"/>
    <property type="evidence" value="ECO:0007669"/>
    <property type="project" value="TreeGrafter"/>
</dbReference>
<dbReference type="PANTHER" id="PTHR11219:SF69">
    <property type="entry name" value="TENEURIN-A"/>
    <property type="match status" value="1"/>
</dbReference>
<dbReference type="InterPro" id="IPR056822">
    <property type="entry name" value="TEN_NHL"/>
</dbReference>
<keyword evidence="1" id="KW-0245">EGF-like domain</keyword>
<dbReference type="Gene3D" id="2.120.10.30">
    <property type="entry name" value="TolB, C-terminal domain"/>
    <property type="match status" value="1"/>
</dbReference>
<protein>
    <submittedName>
        <fullName evidence="5">Teneurin-a</fullName>
    </submittedName>
</protein>
<dbReference type="SUPFAM" id="SSF63825">
    <property type="entry name" value="YWTD domain"/>
    <property type="match status" value="1"/>
</dbReference>
<evidence type="ECO:0000259" key="4">
    <source>
        <dbReference type="Pfam" id="PF25021"/>
    </source>
</evidence>
<dbReference type="Pfam" id="PF25021">
    <property type="entry name" value="TEN_NHL"/>
    <property type="match status" value="1"/>
</dbReference>
<evidence type="ECO:0000313" key="6">
    <source>
        <dbReference type="Proteomes" id="UP000770661"/>
    </source>
</evidence>
<dbReference type="InterPro" id="IPR011042">
    <property type="entry name" value="6-blade_b-propeller_TolB-like"/>
</dbReference>
<dbReference type="Proteomes" id="UP000770661">
    <property type="component" value="Unassembled WGS sequence"/>
</dbReference>
<sequence length="228" mass="24494">MRRPGTVLQIRLRSLFLPPLWHLYDISVSLPPSGDDRHCGDKGLAKKARLAHPKGLAIAADRTMYIADGTNIRMVDPEGVIHTLIGHHGHKTRWRPLPCRGGLPAGQVELQWPTGLALSPLDGSLHILDDHVVLQVTGDGSVRVRAGTPLHCPASPDRPPVGTITGLAFASSGSLFLTEEDAHKRHSVLELTPSGKLHHFAGAKPDCGCAEGEECTCPADDKVRAVRS</sequence>
<dbReference type="AlphaFoldDB" id="A0A8J5CNR7"/>
<organism evidence="5 6">
    <name type="scientific">Chionoecetes opilio</name>
    <name type="common">Atlantic snow crab</name>
    <name type="synonym">Cancer opilio</name>
    <dbReference type="NCBI Taxonomy" id="41210"/>
    <lineage>
        <taxon>Eukaryota</taxon>
        <taxon>Metazoa</taxon>
        <taxon>Ecdysozoa</taxon>
        <taxon>Arthropoda</taxon>
        <taxon>Crustacea</taxon>
        <taxon>Multicrustacea</taxon>
        <taxon>Malacostraca</taxon>
        <taxon>Eumalacostraca</taxon>
        <taxon>Eucarida</taxon>
        <taxon>Decapoda</taxon>
        <taxon>Pleocyemata</taxon>
        <taxon>Brachyura</taxon>
        <taxon>Eubrachyura</taxon>
        <taxon>Majoidea</taxon>
        <taxon>Majidae</taxon>
        <taxon>Chionoecetes</taxon>
    </lineage>
</organism>
<accession>A0A8J5CNR7</accession>
<gene>
    <name evidence="5" type="primary">Ten-a_0</name>
    <name evidence="5" type="ORF">GWK47_009194</name>
</gene>
<keyword evidence="6" id="KW-1185">Reference proteome</keyword>
<comment type="caution">
    <text evidence="5">The sequence shown here is derived from an EMBL/GenBank/DDBJ whole genome shotgun (WGS) entry which is preliminary data.</text>
</comment>
<dbReference type="PANTHER" id="PTHR11219">
    <property type="entry name" value="TENEURIN AND N-ACETYLGLUCOSAMINE-1-PHOSPHODIESTER ALPHA-N-ACETYLGLUCOSAMINIDASE"/>
    <property type="match status" value="1"/>
</dbReference>
<keyword evidence="3" id="KW-1015">Disulfide bond</keyword>
<keyword evidence="2" id="KW-0677">Repeat</keyword>
<evidence type="ECO:0000313" key="5">
    <source>
        <dbReference type="EMBL" id="KAG0716640.1"/>
    </source>
</evidence>
<dbReference type="EMBL" id="JACEEZ010018698">
    <property type="protein sequence ID" value="KAG0716640.1"/>
    <property type="molecule type" value="Genomic_DNA"/>
</dbReference>
<proteinExistence type="predicted"/>
<reference evidence="5" key="1">
    <citation type="submission" date="2020-07" db="EMBL/GenBank/DDBJ databases">
        <title>The High-quality genome of the commercially important snow crab, Chionoecetes opilio.</title>
        <authorList>
            <person name="Jeong J.-H."/>
            <person name="Ryu S."/>
        </authorList>
    </citation>
    <scope>NUCLEOTIDE SEQUENCE</scope>
    <source>
        <strain evidence="5">MADBK_172401_WGS</strain>
        <tissue evidence="5">Digestive gland</tissue>
    </source>
</reference>
<evidence type="ECO:0000256" key="3">
    <source>
        <dbReference type="ARBA" id="ARBA00023157"/>
    </source>
</evidence>
<evidence type="ECO:0000256" key="1">
    <source>
        <dbReference type="ARBA" id="ARBA00022536"/>
    </source>
</evidence>